<organism evidence="1 2">
    <name type="scientific">Desulfovibrio subterraneus</name>
    <dbReference type="NCBI Taxonomy" id="2718620"/>
    <lineage>
        <taxon>Bacteria</taxon>
        <taxon>Pseudomonadati</taxon>
        <taxon>Thermodesulfobacteriota</taxon>
        <taxon>Desulfovibrionia</taxon>
        <taxon>Desulfovibrionales</taxon>
        <taxon>Desulfovibrionaceae</taxon>
        <taxon>Desulfovibrio</taxon>
    </lineage>
</organism>
<dbReference type="AlphaFoldDB" id="A0A7J0BHC2"/>
<dbReference type="Proteomes" id="UP000503840">
    <property type="component" value="Unassembled WGS sequence"/>
</dbReference>
<evidence type="ECO:0000313" key="1">
    <source>
        <dbReference type="EMBL" id="GFM32968.1"/>
    </source>
</evidence>
<name>A0A7J0BHC2_9BACT</name>
<reference evidence="1 2" key="1">
    <citation type="submission" date="2020-05" db="EMBL/GenBank/DDBJ databases">
        <title>Draft genome sequence of Desulfovibrio sp. strain HN2T.</title>
        <authorList>
            <person name="Ueno A."/>
            <person name="Tamazawa S."/>
            <person name="Tamamura S."/>
            <person name="Murakami T."/>
            <person name="Kiyama T."/>
            <person name="Inomata H."/>
            <person name="Amano Y."/>
            <person name="Miyakawa K."/>
            <person name="Tamaki H."/>
            <person name="Naganuma T."/>
            <person name="Kaneko K."/>
        </authorList>
    </citation>
    <scope>NUCLEOTIDE SEQUENCE [LARGE SCALE GENOMIC DNA]</scope>
    <source>
        <strain evidence="1 2">HN2</strain>
    </source>
</reference>
<protein>
    <submittedName>
        <fullName evidence="1">Uncharacterized protein</fullName>
    </submittedName>
</protein>
<gene>
    <name evidence="1" type="ORF">DSM101010T_13330</name>
</gene>
<sequence>MEQEGHMQEFLVQCRWPDGDVEYFLSDSEAEARSWAADARRDADCAAGVYGLLVLETPDIAASSSAEPVARYAGYVPGRSPFQVDAVKLHQTDAETTGPAEHAGNPQAGLIRSGTVGGIIQRLQ</sequence>
<keyword evidence="2" id="KW-1185">Reference proteome</keyword>
<proteinExistence type="predicted"/>
<comment type="caution">
    <text evidence="1">The sequence shown here is derived from an EMBL/GenBank/DDBJ whole genome shotgun (WGS) entry which is preliminary data.</text>
</comment>
<accession>A0A7J0BHC2</accession>
<dbReference type="RefSeq" id="WP_174404622.1">
    <property type="nucleotide sequence ID" value="NZ_BLVO01000012.1"/>
</dbReference>
<dbReference type="EMBL" id="BLVO01000012">
    <property type="protein sequence ID" value="GFM32968.1"/>
    <property type="molecule type" value="Genomic_DNA"/>
</dbReference>
<evidence type="ECO:0000313" key="2">
    <source>
        <dbReference type="Proteomes" id="UP000503840"/>
    </source>
</evidence>